<evidence type="ECO:0000313" key="1">
    <source>
        <dbReference type="EMBL" id="GAA1574902.1"/>
    </source>
</evidence>
<proteinExistence type="predicted"/>
<dbReference type="EMBL" id="BAAAOS010000019">
    <property type="protein sequence ID" value="GAA1574902.1"/>
    <property type="molecule type" value="Genomic_DNA"/>
</dbReference>
<accession>A0ABP4P701</accession>
<dbReference type="InterPro" id="IPR023214">
    <property type="entry name" value="HAD_sf"/>
</dbReference>
<evidence type="ECO:0000313" key="2">
    <source>
        <dbReference type="Proteomes" id="UP001500393"/>
    </source>
</evidence>
<name>A0ABP4P701_9ACTN</name>
<keyword evidence="2" id="KW-1185">Reference proteome</keyword>
<sequence length="209" mass="23006">MAGMPLTIEAVLFDADGVIQRPTVDWRAALSSFVPAGSADEFVLDLMKSERPSLVGKGDFEEAVVEVLARWGSSAQAASVLDLWRRFEAVPTVVEWIQELRARGVGCHLATNQQAYRRAIMHDERHYGDWFDQTFYSCDLGLAKPDPAYFRAILTAIDRPASSVLFIDDNAANVDSARSVGLHAEIYDLVDGTDALRALLERYGLAVSA</sequence>
<dbReference type="NCBIfam" id="TIGR01509">
    <property type="entry name" value="HAD-SF-IA-v3"/>
    <property type="match status" value="1"/>
</dbReference>
<gene>
    <name evidence="1" type="ORF">GCM10009789_30450</name>
</gene>
<reference evidence="2" key="1">
    <citation type="journal article" date="2019" name="Int. J. Syst. Evol. Microbiol.">
        <title>The Global Catalogue of Microorganisms (GCM) 10K type strain sequencing project: providing services to taxonomists for standard genome sequencing and annotation.</title>
        <authorList>
            <consortium name="The Broad Institute Genomics Platform"/>
            <consortium name="The Broad Institute Genome Sequencing Center for Infectious Disease"/>
            <person name="Wu L."/>
            <person name="Ma J."/>
        </authorList>
    </citation>
    <scope>NUCLEOTIDE SEQUENCE [LARGE SCALE GENOMIC DNA]</scope>
    <source>
        <strain evidence="2">JCM 14969</strain>
    </source>
</reference>
<dbReference type="Gene3D" id="3.40.50.1000">
    <property type="entry name" value="HAD superfamily/HAD-like"/>
    <property type="match status" value="1"/>
</dbReference>
<dbReference type="PANTHER" id="PTHR43611">
    <property type="entry name" value="ALPHA-D-GLUCOSE 1-PHOSPHATE PHOSPHATASE"/>
    <property type="match status" value="1"/>
</dbReference>
<dbReference type="SFLD" id="SFLDG01129">
    <property type="entry name" value="C1.5:_HAD__Beta-PGM__Phosphata"/>
    <property type="match status" value="1"/>
</dbReference>
<dbReference type="InterPro" id="IPR006439">
    <property type="entry name" value="HAD-SF_hydro_IA"/>
</dbReference>
<dbReference type="Pfam" id="PF00702">
    <property type="entry name" value="Hydrolase"/>
    <property type="match status" value="1"/>
</dbReference>
<protein>
    <recommendedName>
        <fullName evidence="3">Hydrolase of the HAD superfamily</fullName>
    </recommendedName>
</protein>
<dbReference type="PRINTS" id="PR00413">
    <property type="entry name" value="HADHALOGNASE"/>
</dbReference>
<dbReference type="PANTHER" id="PTHR43611:SF3">
    <property type="entry name" value="FLAVIN MONONUCLEOTIDE HYDROLASE 1, CHLOROPLATIC"/>
    <property type="match status" value="1"/>
</dbReference>
<comment type="caution">
    <text evidence="1">The sequence shown here is derived from an EMBL/GenBank/DDBJ whole genome shotgun (WGS) entry which is preliminary data.</text>
</comment>
<dbReference type="SUPFAM" id="SSF56784">
    <property type="entry name" value="HAD-like"/>
    <property type="match status" value="1"/>
</dbReference>
<evidence type="ECO:0008006" key="3">
    <source>
        <dbReference type="Google" id="ProtNLM"/>
    </source>
</evidence>
<organism evidence="1 2">
    <name type="scientific">Kribbella sancticallisti</name>
    <dbReference type="NCBI Taxonomy" id="460087"/>
    <lineage>
        <taxon>Bacteria</taxon>
        <taxon>Bacillati</taxon>
        <taxon>Actinomycetota</taxon>
        <taxon>Actinomycetes</taxon>
        <taxon>Propionibacteriales</taxon>
        <taxon>Kribbellaceae</taxon>
        <taxon>Kribbella</taxon>
    </lineage>
</organism>
<dbReference type="InterPro" id="IPR036412">
    <property type="entry name" value="HAD-like_sf"/>
</dbReference>
<dbReference type="SFLD" id="SFLDS00003">
    <property type="entry name" value="Haloacid_Dehalogenase"/>
    <property type="match status" value="1"/>
</dbReference>
<dbReference type="Proteomes" id="UP001500393">
    <property type="component" value="Unassembled WGS sequence"/>
</dbReference>